<proteinExistence type="inferred from homology"/>
<dbReference type="GeneID" id="136085904"/>
<keyword evidence="1" id="KW-0067">ATP-binding</keyword>
<gene>
    <name evidence="4" type="primary">LOC136085904</name>
</gene>
<comment type="similarity">
    <text evidence="1">Belongs to the helicase family.</text>
</comment>
<protein>
    <recommendedName>
        <fullName evidence="1">ATP-dependent DNA helicase</fullName>
        <ecNumber evidence="1">5.6.2.3</ecNumber>
    </recommendedName>
</protein>
<keyword evidence="1" id="KW-0547">Nucleotide-binding</keyword>
<dbReference type="InterPro" id="IPR010285">
    <property type="entry name" value="DNA_helicase_pif1-like_DEAD"/>
</dbReference>
<dbReference type="Proteomes" id="UP001652625">
    <property type="component" value="Chromosome 10"/>
</dbReference>
<keyword evidence="1" id="KW-0227">DNA damage</keyword>
<keyword evidence="1" id="KW-0347">Helicase</keyword>
<comment type="catalytic activity">
    <reaction evidence="1">
        <text>ATP + H2O = ADP + phosphate + H(+)</text>
        <dbReference type="Rhea" id="RHEA:13065"/>
        <dbReference type="ChEBI" id="CHEBI:15377"/>
        <dbReference type="ChEBI" id="CHEBI:15378"/>
        <dbReference type="ChEBI" id="CHEBI:30616"/>
        <dbReference type="ChEBI" id="CHEBI:43474"/>
        <dbReference type="ChEBI" id="CHEBI:456216"/>
        <dbReference type="EC" id="5.6.2.3"/>
    </reaction>
</comment>
<dbReference type="CDD" id="cd18809">
    <property type="entry name" value="SF1_C_RecD"/>
    <property type="match status" value="1"/>
</dbReference>
<comment type="cofactor">
    <cofactor evidence="1">
        <name>Mg(2+)</name>
        <dbReference type="ChEBI" id="CHEBI:18420"/>
    </cofactor>
</comment>
<sequence>MGQHEIFVRITRSIQQQMNGDTNRERLFITGGAGTGKTFVFNLLKNQVNRCYAKTAVKVASLTGVAERLVGGQTLHSLLKLPVQKDGKLVHNMSLLTGNFLRVMRQQWKDTEFFFIDEISMVPYEMLCMIDSRLKQLKNSNDLFGGINVLLFGDLMQLPPVRGKQVFNQPDRMIPATHLWRLFTLIELTENMRQQGDTTFIEVLNALRVGELREQHMDILMKKVTTEANGEFSVEKVLHIYPTNKKVDEHNQAVLGHFKANNTEMYKIRAQDRLVDGPDNNIDYDKITPTDINKTAALPRELEIFVGAKVMLRSHIDNSKGLVNSAIGFITEIIWPYFRRAQIHATDVPSIRIDFGRDGIHIIEPISKQFPAKRNAGTIERRMLPIVLSWASTVHKMQDSTVDYAVIDLGSDLFAEGQAYVALSQVRSLDGLQIQELDCAKLTGKKPCNNDALAEMERLRSIP</sequence>
<dbReference type="PANTHER" id="PTHR47642">
    <property type="entry name" value="ATP-DEPENDENT DNA HELICASE"/>
    <property type="match status" value="1"/>
</dbReference>
<evidence type="ECO:0000259" key="2">
    <source>
        <dbReference type="Pfam" id="PF05970"/>
    </source>
</evidence>
<keyword evidence="1" id="KW-0233">DNA recombination</keyword>
<dbReference type="SUPFAM" id="SSF52540">
    <property type="entry name" value="P-loop containing nucleoside triphosphate hydrolases"/>
    <property type="match status" value="2"/>
</dbReference>
<keyword evidence="1" id="KW-0234">DNA repair</keyword>
<evidence type="ECO:0000313" key="3">
    <source>
        <dbReference type="Proteomes" id="UP001652625"/>
    </source>
</evidence>
<evidence type="ECO:0000256" key="1">
    <source>
        <dbReference type="RuleBase" id="RU363044"/>
    </source>
</evidence>
<dbReference type="InterPro" id="IPR027417">
    <property type="entry name" value="P-loop_NTPase"/>
</dbReference>
<organism evidence="3 4">
    <name type="scientific">Hydra vulgaris</name>
    <name type="common">Hydra</name>
    <name type="synonym">Hydra attenuata</name>
    <dbReference type="NCBI Taxonomy" id="6087"/>
    <lineage>
        <taxon>Eukaryota</taxon>
        <taxon>Metazoa</taxon>
        <taxon>Cnidaria</taxon>
        <taxon>Hydrozoa</taxon>
        <taxon>Hydroidolina</taxon>
        <taxon>Anthoathecata</taxon>
        <taxon>Aplanulata</taxon>
        <taxon>Hydridae</taxon>
        <taxon>Hydra</taxon>
    </lineage>
</organism>
<keyword evidence="3" id="KW-1185">Reference proteome</keyword>
<feature type="domain" description="DNA helicase Pif1-like DEAD-box helicase" evidence="2">
    <location>
        <begin position="3"/>
        <end position="215"/>
    </location>
</feature>
<evidence type="ECO:0000313" key="4">
    <source>
        <dbReference type="RefSeq" id="XP_065663825.1"/>
    </source>
</evidence>
<keyword evidence="1" id="KW-0378">Hydrolase</keyword>
<dbReference type="RefSeq" id="XP_065663825.1">
    <property type="nucleotide sequence ID" value="XM_065807753.1"/>
</dbReference>
<dbReference type="Pfam" id="PF05970">
    <property type="entry name" value="PIF1"/>
    <property type="match status" value="1"/>
</dbReference>
<dbReference type="InterPro" id="IPR051055">
    <property type="entry name" value="PIF1_helicase"/>
</dbReference>
<reference evidence="4" key="1">
    <citation type="submission" date="2025-08" db="UniProtKB">
        <authorList>
            <consortium name="RefSeq"/>
        </authorList>
    </citation>
    <scope>IDENTIFICATION</scope>
</reference>
<dbReference type="PANTHER" id="PTHR47642:SF5">
    <property type="entry name" value="ATP-DEPENDENT DNA HELICASE"/>
    <property type="match status" value="1"/>
</dbReference>
<dbReference type="Gene3D" id="3.40.50.300">
    <property type="entry name" value="P-loop containing nucleotide triphosphate hydrolases"/>
    <property type="match status" value="1"/>
</dbReference>
<name>A0ABM4CPQ1_HYDVU</name>
<accession>A0ABM4CPQ1</accession>
<dbReference type="EC" id="5.6.2.3" evidence="1"/>